<dbReference type="EMBL" id="CABPRJ010000481">
    <property type="protein sequence ID" value="VVC28504.1"/>
    <property type="molecule type" value="Genomic_DNA"/>
</dbReference>
<dbReference type="Gene3D" id="1.10.8.20">
    <property type="entry name" value="N-terminal domain of phosphatidylinositol transfer protein sec14p"/>
    <property type="match status" value="1"/>
</dbReference>
<feature type="domain" description="CRAL-TRIO" evidence="1">
    <location>
        <begin position="120"/>
        <end position="283"/>
    </location>
</feature>
<keyword evidence="3" id="KW-1185">Reference proteome</keyword>
<dbReference type="GO" id="GO:1902936">
    <property type="term" value="F:phosphatidylinositol bisphosphate binding"/>
    <property type="evidence" value="ECO:0007669"/>
    <property type="project" value="TreeGrafter"/>
</dbReference>
<dbReference type="SUPFAM" id="SSF46938">
    <property type="entry name" value="CRAL/TRIO N-terminal domain"/>
    <property type="match status" value="1"/>
</dbReference>
<dbReference type="GO" id="GO:0016020">
    <property type="term" value="C:membrane"/>
    <property type="evidence" value="ECO:0007669"/>
    <property type="project" value="TreeGrafter"/>
</dbReference>
<dbReference type="InterPro" id="IPR011074">
    <property type="entry name" value="CRAL/TRIO_N_dom"/>
</dbReference>
<dbReference type="AlphaFoldDB" id="A0A5E4MGS2"/>
<dbReference type="PANTHER" id="PTHR10174:SF120">
    <property type="entry name" value="CELLULAR RETINALDEHYDE BINDING PROTEIN"/>
    <property type="match status" value="1"/>
</dbReference>
<evidence type="ECO:0000313" key="3">
    <source>
        <dbReference type="Proteomes" id="UP000325440"/>
    </source>
</evidence>
<dbReference type="SUPFAM" id="SSF52087">
    <property type="entry name" value="CRAL/TRIO domain"/>
    <property type="match status" value="1"/>
</dbReference>
<name>A0A5E4MGS2_9HEMI</name>
<dbReference type="OrthoDB" id="1434354at2759"/>
<dbReference type="Gene3D" id="1.20.5.1200">
    <property type="entry name" value="Alpha-tocopherol transfer"/>
    <property type="match status" value="1"/>
</dbReference>
<dbReference type="PROSITE" id="PS50191">
    <property type="entry name" value="CRAL_TRIO"/>
    <property type="match status" value="1"/>
</dbReference>
<evidence type="ECO:0000313" key="2">
    <source>
        <dbReference type="EMBL" id="VVC28504.1"/>
    </source>
</evidence>
<protein>
    <submittedName>
        <fullName evidence="2">Cellular retinaldehyde binding/alpha-tocopherol transport,CRAL/TRIO, N-terminal domain,CRAL-TRIO lipid</fullName>
    </submittedName>
</protein>
<dbReference type="PRINTS" id="PR00180">
    <property type="entry name" value="CRETINALDHBP"/>
</dbReference>
<dbReference type="CDD" id="cd00170">
    <property type="entry name" value="SEC14"/>
    <property type="match status" value="1"/>
</dbReference>
<dbReference type="InterPro" id="IPR036273">
    <property type="entry name" value="CRAL/TRIO_N_dom_sf"/>
</dbReference>
<dbReference type="Proteomes" id="UP000325440">
    <property type="component" value="Unassembled WGS sequence"/>
</dbReference>
<proteinExistence type="predicted"/>
<dbReference type="SMART" id="SM01100">
    <property type="entry name" value="CRAL_TRIO_N"/>
    <property type="match status" value="1"/>
</dbReference>
<reference evidence="2 3" key="1">
    <citation type="submission" date="2019-08" db="EMBL/GenBank/DDBJ databases">
        <authorList>
            <person name="Alioto T."/>
            <person name="Alioto T."/>
            <person name="Gomez Garrido J."/>
        </authorList>
    </citation>
    <scope>NUCLEOTIDE SEQUENCE [LARGE SCALE GENOMIC DNA]</scope>
</reference>
<organism evidence="2 3">
    <name type="scientific">Cinara cedri</name>
    <dbReference type="NCBI Taxonomy" id="506608"/>
    <lineage>
        <taxon>Eukaryota</taxon>
        <taxon>Metazoa</taxon>
        <taxon>Ecdysozoa</taxon>
        <taxon>Arthropoda</taxon>
        <taxon>Hexapoda</taxon>
        <taxon>Insecta</taxon>
        <taxon>Pterygota</taxon>
        <taxon>Neoptera</taxon>
        <taxon>Paraneoptera</taxon>
        <taxon>Hemiptera</taxon>
        <taxon>Sternorrhyncha</taxon>
        <taxon>Aphidomorpha</taxon>
        <taxon>Aphidoidea</taxon>
        <taxon>Aphididae</taxon>
        <taxon>Lachninae</taxon>
        <taxon>Cinara</taxon>
    </lineage>
</organism>
<dbReference type="InterPro" id="IPR036865">
    <property type="entry name" value="CRAL-TRIO_dom_sf"/>
</dbReference>
<dbReference type="SMART" id="SM00516">
    <property type="entry name" value="SEC14"/>
    <property type="match status" value="1"/>
</dbReference>
<sequence>MSPTKVSEMSAGYFSHGSQSEMTEDWCRPPEPCTLPKDVQLVALKELREDENIRTQSLLAFRQWISKSSDVQNINTEGRFLLRFLRTKKFSLPMAQQMLLKYLNLRQKYPMYFLNVDCLNPSVNEIIDSGYLFVSPFRDNHGRRVIIGTAKGFNVQKFNRKDLSSVHVLTYETLMNDEINQVMGYTHFGDFATVSPAHLTLFTPTEFATLVKWGEQSYPMRHKSAHLLNVPTPLKFGYDFFQSRLSSKIKNRMKIYNSLSELHEDLDKKVLPKEYGGEMPMAEMIALWKKELLANREAIFALDKMKLLSDKNIMTRSRREAQNRELVAGFNTLNGSFRKLEVD</sequence>
<evidence type="ECO:0000259" key="1">
    <source>
        <dbReference type="PROSITE" id="PS50191"/>
    </source>
</evidence>
<dbReference type="InterPro" id="IPR001251">
    <property type="entry name" value="CRAL-TRIO_dom"/>
</dbReference>
<dbReference type="Pfam" id="PF00650">
    <property type="entry name" value="CRAL_TRIO"/>
    <property type="match status" value="1"/>
</dbReference>
<dbReference type="PANTHER" id="PTHR10174">
    <property type="entry name" value="ALPHA-TOCOPHEROL TRANSFER PROTEIN-RELATED"/>
    <property type="match status" value="1"/>
</dbReference>
<gene>
    <name evidence="2" type="ORF">CINCED_3A003099</name>
</gene>
<dbReference type="Gene3D" id="3.40.525.10">
    <property type="entry name" value="CRAL-TRIO lipid binding domain"/>
    <property type="match status" value="1"/>
</dbReference>
<accession>A0A5E4MGS2</accession>